<protein>
    <submittedName>
        <fullName evidence="1">Uncharacterized protein</fullName>
    </submittedName>
</protein>
<accession>A0A0M2NUQ5</accession>
<reference evidence="1 2" key="1">
    <citation type="submission" date="2015-03" db="EMBL/GenBank/DDBJ databases">
        <title>Genome Assembly of Staphylococcus cohnii subsp. cohnii strain G22B2.</title>
        <authorList>
            <person name="Nair G."/>
            <person name="Kaur G."/>
            <person name="Khatri I."/>
            <person name="Singh N.K."/>
            <person name="Sathyabama S."/>
            <person name="Maurya S.K."/>
            <person name="Subramanian S."/>
            <person name="Agrewala J.N."/>
            <person name="Mayilraj S."/>
        </authorList>
    </citation>
    <scope>NUCLEOTIDE SEQUENCE [LARGE SCALE GENOMIC DNA]</scope>
    <source>
        <strain evidence="1 2">G22B2</strain>
    </source>
</reference>
<name>A0A0M2NUQ5_STACC</name>
<sequence length="48" mass="5555">MNASYFGETLEGVGQVEDYSLRLVFKKASQQYEVLNKKKRSNELNQLT</sequence>
<comment type="caution">
    <text evidence="1">The sequence shown here is derived from an EMBL/GenBank/DDBJ whole genome shotgun (WGS) entry which is preliminary data.</text>
</comment>
<dbReference type="PATRIC" id="fig|74704.6.peg.788"/>
<gene>
    <name evidence="1" type="ORF">UF66_0774</name>
</gene>
<dbReference type="Proteomes" id="UP000034455">
    <property type="component" value="Unassembled WGS sequence"/>
</dbReference>
<proteinExistence type="predicted"/>
<evidence type="ECO:0000313" key="2">
    <source>
        <dbReference type="Proteomes" id="UP000034455"/>
    </source>
</evidence>
<dbReference type="EMBL" id="LAKJ01000013">
    <property type="protein sequence ID" value="KKI63727.1"/>
    <property type="molecule type" value="Genomic_DNA"/>
</dbReference>
<evidence type="ECO:0000313" key="1">
    <source>
        <dbReference type="EMBL" id="KKI63727.1"/>
    </source>
</evidence>
<organism evidence="1 2">
    <name type="scientific">Staphylococcus cohnii subsp. cohnii</name>
    <dbReference type="NCBI Taxonomy" id="74704"/>
    <lineage>
        <taxon>Bacteria</taxon>
        <taxon>Bacillati</taxon>
        <taxon>Bacillota</taxon>
        <taxon>Bacilli</taxon>
        <taxon>Bacillales</taxon>
        <taxon>Staphylococcaceae</taxon>
        <taxon>Staphylococcus</taxon>
        <taxon>Staphylococcus cohnii species complex</taxon>
    </lineage>
</organism>
<dbReference type="AlphaFoldDB" id="A0A0M2NUQ5"/>